<dbReference type="Proteomes" id="UP000789375">
    <property type="component" value="Unassembled WGS sequence"/>
</dbReference>
<keyword evidence="2" id="KW-1185">Reference proteome</keyword>
<protein>
    <submittedName>
        <fullName evidence="1">1657_t:CDS:1</fullName>
    </submittedName>
</protein>
<organism evidence="1 2">
    <name type="scientific">Funneliformis mosseae</name>
    <name type="common">Endomycorrhizal fungus</name>
    <name type="synonym">Glomus mosseae</name>
    <dbReference type="NCBI Taxonomy" id="27381"/>
    <lineage>
        <taxon>Eukaryota</taxon>
        <taxon>Fungi</taxon>
        <taxon>Fungi incertae sedis</taxon>
        <taxon>Mucoromycota</taxon>
        <taxon>Glomeromycotina</taxon>
        <taxon>Glomeromycetes</taxon>
        <taxon>Glomerales</taxon>
        <taxon>Glomeraceae</taxon>
        <taxon>Funneliformis</taxon>
    </lineage>
</organism>
<reference evidence="1" key="1">
    <citation type="submission" date="2021-06" db="EMBL/GenBank/DDBJ databases">
        <authorList>
            <person name="Kallberg Y."/>
            <person name="Tangrot J."/>
            <person name="Rosling A."/>
        </authorList>
    </citation>
    <scope>NUCLEOTIDE SEQUENCE</scope>
    <source>
        <strain evidence="1">87-6 pot B 2015</strain>
    </source>
</reference>
<dbReference type="GO" id="GO:0006396">
    <property type="term" value="P:RNA processing"/>
    <property type="evidence" value="ECO:0007669"/>
    <property type="project" value="InterPro"/>
</dbReference>
<name>A0A9N9H6S0_FUNMO</name>
<dbReference type="AlphaFoldDB" id="A0A9N9H6S0"/>
<sequence length="484" mass="55451">MDLDIDIPYFFSSLAGEIEANAQKSELKAQPRQQIKSHNSNPNDIFHKLLEKVNLKPCDFLALTKALNEPYLDQLLSWLLMTAESKLSTHEVTFTANVENSQESQVQPNQTSPIAFSIGQESASRTQSEFFPLNIVRSKIRKRDGAIVTEENEKNQDKGTINDQRQKVSSINAGNYKMIADTNGNEITRYSIFEMNNIENNRELEKMIETGWWVLNLGISRISSTQNHSRDGEILQTVIRFCVTDRVLARIVKSLNHDASSSHARKLTDESYSNLIKARIGTIYTKYGSNEVFNFIDPIFRDIFEKLLIAVINNEDGANENEILEKTFSGHFTDPEILKINDNTIDSHIQQRCHSISYTRWRVFGDYSTKVNDASMKAFNAHPEYYCIYQDDSDILVEVYMGSKKFAEVYSKFWKTALYEAFWMTYEKLGLNIYDNDKTKGNGLMNIDKLPPMNLLSGPRVVYRVDSFDEHQILLGFAHITSSS</sequence>
<dbReference type="InterPro" id="IPR036389">
    <property type="entry name" value="RNase_III_sf"/>
</dbReference>
<feature type="non-terminal residue" evidence="1">
    <location>
        <position position="484"/>
    </location>
</feature>
<accession>A0A9N9H6S0</accession>
<evidence type="ECO:0000313" key="1">
    <source>
        <dbReference type="EMBL" id="CAG8651413.1"/>
    </source>
</evidence>
<dbReference type="SUPFAM" id="SSF69065">
    <property type="entry name" value="RNase III domain-like"/>
    <property type="match status" value="1"/>
</dbReference>
<proteinExistence type="predicted"/>
<gene>
    <name evidence="1" type="ORF">FMOSSE_LOCUS11498</name>
</gene>
<evidence type="ECO:0000313" key="2">
    <source>
        <dbReference type="Proteomes" id="UP000789375"/>
    </source>
</evidence>
<comment type="caution">
    <text evidence="1">The sequence shown here is derived from an EMBL/GenBank/DDBJ whole genome shotgun (WGS) entry which is preliminary data.</text>
</comment>
<dbReference type="GO" id="GO:0004525">
    <property type="term" value="F:ribonuclease III activity"/>
    <property type="evidence" value="ECO:0007669"/>
    <property type="project" value="InterPro"/>
</dbReference>
<dbReference type="EMBL" id="CAJVPP010004524">
    <property type="protein sequence ID" value="CAG8651413.1"/>
    <property type="molecule type" value="Genomic_DNA"/>
</dbReference>